<feature type="transmembrane region" description="Helical" evidence="1">
    <location>
        <begin position="154"/>
        <end position="174"/>
    </location>
</feature>
<organism evidence="2">
    <name type="scientific">marine sediment metagenome</name>
    <dbReference type="NCBI Taxonomy" id="412755"/>
    <lineage>
        <taxon>unclassified sequences</taxon>
        <taxon>metagenomes</taxon>
        <taxon>ecological metagenomes</taxon>
    </lineage>
</organism>
<evidence type="ECO:0000256" key="1">
    <source>
        <dbReference type="SAM" id="Phobius"/>
    </source>
</evidence>
<accession>A0A0F9G2R8</accession>
<dbReference type="EMBL" id="LAZR01028035">
    <property type="protein sequence ID" value="KKL63830.1"/>
    <property type="molecule type" value="Genomic_DNA"/>
</dbReference>
<name>A0A0F9G2R8_9ZZZZ</name>
<comment type="caution">
    <text evidence="2">The sequence shown here is derived from an EMBL/GenBank/DDBJ whole genome shotgun (WGS) entry which is preliminary data.</text>
</comment>
<reference evidence="2" key="1">
    <citation type="journal article" date="2015" name="Nature">
        <title>Complex archaea that bridge the gap between prokaryotes and eukaryotes.</title>
        <authorList>
            <person name="Spang A."/>
            <person name="Saw J.H."/>
            <person name="Jorgensen S.L."/>
            <person name="Zaremba-Niedzwiedzka K."/>
            <person name="Martijn J."/>
            <person name="Lind A.E."/>
            <person name="van Eijk R."/>
            <person name="Schleper C."/>
            <person name="Guy L."/>
            <person name="Ettema T.J."/>
        </authorList>
    </citation>
    <scope>NUCLEOTIDE SEQUENCE</scope>
</reference>
<evidence type="ECO:0000313" key="2">
    <source>
        <dbReference type="EMBL" id="KKL63830.1"/>
    </source>
</evidence>
<feature type="transmembrane region" description="Helical" evidence="1">
    <location>
        <begin position="108"/>
        <end position="133"/>
    </location>
</feature>
<sequence length="176" mass="19972">PATVKEWRKELKLNRLAIEDRNEYYKRLAGEIEAREAAIVLIAIALSISDSVTTHLCFRQYPDKELKGEANPFMRRLMLKNGVLAEVFKQGGIIGLAIWSVTAHDYRVITLIAIMLSFVVLNNTTVLVTRAVTKKKITSPTVRMRNILHLPEKYDFVMAMTIIIGMSLPIWVFVVG</sequence>
<feature type="non-terminal residue" evidence="2">
    <location>
        <position position="1"/>
    </location>
</feature>
<evidence type="ECO:0008006" key="3">
    <source>
        <dbReference type="Google" id="ProtNLM"/>
    </source>
</evidence>
<feature type="transmembrane region" description="Helical" evidence="1">
    <location>
        <begin position="83"/>
        <end position="102"/>
    </location>
</feature>
<gene>
    <name evidence="2" type="ORF">LCGC14_2171210</name>
</gene>
<keyword evidence="1" id="KW-0472">Membrane</keyword>
<keyword evidence="1" id="KW-0812">Transmembrane</keyword>
<dbReference type="AlphaFoldDB" id="A0A0F9G2R8"/>
<keyword evidence="1" id="KW-1133">Transmembrane helix</keyword>
<protein>
    <recommendedName>
        <fullName evidence="3">DUF5658 domain-containing protein</fullName>
    </recommendedName>
</protein>
<proteinExistence type="predicted"/>